<dbReference type="SUPFAM" id="SSF55874">
    <property type="entry name" value="ATPase domain of HSP90 chaperone/DNA topoisomerase II/histidine kinase"/>
    <property type="match status" value="1"/>
</dbReference>
<dbReference type="EMBL" id="JAWCUI010000005">
    <property type="protein sequence ID" value="KAL1902459.1"/>
    <property type="molecule type" value="Genomic_DNA"/>
</dbReference>
<feature type="region of interest" description="Disordered" evidence="1">
    <location>
        <begin position="1093"/>
        <end position="1143"/>
    </location>
</feature>
<sequence>MAGRAAARKVVERMGRQNGYIPPELLERMKEQFPDDYDKFVGPVESLKNLAAASVKTLAQNLYSSSAKFVFELLQNYDDNQYTSLSADRSPSVSFHIYSDRIIASCNEDGFTEANVTAICSVGQSSKKNGGHGSSGADGMGYTGEKGIGFKSVFMAAEDVHIQSGDYSFRFQYGKGDSGLGMTTPIWTDTDESLEDNESHITLTLRLKHYIMIKHVVPNLAPNDNRTDLDGTSRSDGVVVLGFPITAQSVPVLKNEYLFAFLPVKQMGFKFLIHADFVTQANREDIVTTSERNQGLADGIADAFIKAVLWFRDHQELQYTWMRYLPHDQEYPWGSFWQGVISNIRDRLAHPARPVYYPHVKTNNPNMDLDIPPMLDFDVIEASAVANSSWKHLFDKLGVKTASTAVVRDAIVTADYYISDQSPYGVGLLLPAEGGTLASDLPTPQSLSWKEWLYTFIGVRRHLRLVDKDGKSLSTICRYIAEHRPEKIEVLCRDGSKASLSSTYLPLDGLEKIARRFMADEFFPWLQLEVDINEFQTFPTEWLPLDEAFNLGHRCSPVTFLLDILQHIAKGNVDAASVNNPERIYSLYVRLQSEVGASASPEEELKLEKQIRDCFTSQKLIYLPARGTIEARWADPNGCVTESLVDFLHKASLFLICEKHFPKVYSRDGSSLKTFFAKTLDINPFSWSDVINEVIFLKEARADIDMLRSLYTSIQDRQKSNHKKDPVEAQKNYGRLRDKFTDNALILGFQNNNVAGSGGGDANWNTPAQCLWTTSETQIPGRLSLNNLYPDLYDFFVKGLGVETMTIKMVYDKLVGAPMTIEETKQTIRSFSAMLGGAKDDAPKKLDVTALLAKQIFPVRMPTNRGGGVKLCKGTDDFALVDRESLAEAFAGQAKLLNFDLETTRQLQPFLKWAGLRARGLSNLVEEISCVAGDDKQIISSRDRNIRYKARALLSIAHAFDSPRLGSSPEHLYCLILCADTYLTDRITSELRLQQDGQTIKVEQAAASFHFAESPNGLQIHVRRDEVSQEMCFNGTLAKRICKWLMTDQRKNICEEISSKMVQAVQAVLSSKKTAMKGILDLHGVRFLDVPDGQKADDFTDEEDEDVEGDEDDYEDEDVEGDEDDYEDDDTPNSEHDNTLDSIDVDAGEDLYITSMMARSSISGTRVAPLPENYVPGVFGSRVVSVAADTYATDYTDLLNLVVQAAQQASIPMYGATQRSAILENTDTSFRIRRWLQHAAALEKFQQIGAAGELFSTIRRYARGHASYADMPDWTGRETADITYADTDGVLTQLLIEKGYLSSEGWSGARPQYFIEVKATVSANIETPFFMSGGQYERMQNLSDNEGGGSHENVYMIVRVFGLGSGFVGYKILVDPEKMRRRGELAFTTPEKWSVVVR</sequence>
<evidence type="ECO:0000313" key="2">
    <source>
        <dbReference type="EMBL" id="KAL1902459.1"/>
    </source>
</evidence>
<comment type="caution">
    <text evidence="2">The sequence shown here is derived from an EMBL/GenBank/DDBJ whole genome shotgun (WGS) entry which is preliminary data.</text>
</comment>
<proteinExistence type="predicted"/>
<dbReference type="InterPro" id="IPR036890">
    <property type="entry name" value="HATPase_C_sf"/>
</dbReference>
<dbReference type="InterPro" id="IPR052957">
    <property type="entry name" value="Auxin_embryo_med"/>
</dbReference>
<protein>
    <recommendedName>
        <fullName evidence="4">Protein NO VEIN C-terminal domain-containing protein</fullName>
    </recommendedName>
</protein>
<dbReference type="PANTHER" id="PTHR32387">
    <property type="entry name" value="WU:FJ29H11"/>
    <property type="match status" value="1"/>
</dbReference>
<evidence type="ECO:0000313" key="3">
    <source>
        <dbReference type="Proteomes" id="UP001583186"/>
    </source>
</evidence>
<name>A0ABR3ZQK8_9PEZI</name>
<keyword evidence="3" id="KW-1185">Reference proteome</keyword>
<reference evidence="2 3" key="1">
    <citation type="journal article" date="2024" name="IMA Fungus">
        <title>IMA Genome - F19 : A genome assembly and annotation guide to empower mycologists, including annotated draft genome sequences of Ceratocystis pirilliformis, Diaporthe australafricana, Fusarium ophioides, Paecilomyces lecythidis, and Sporothrix stenoceras.</title>
        <authorList>
            <person name="Aylward J."/>
            <person name="Wilson A.M."/>
            <person name="Visagie C.M."/>
            <person name="Spraker J."/>
            <person name="Barnes I."/>
            <person name="Buitendag C."/>
            <person name="Ceriani C."/>
            <person name="Del Mar Angel L."/>
            <person name="du Plessis D."/>
            <person name="Fuchs T."/>
            <person name="Gasser K."/>
            <person name="Kramer D."/>
            <person name="Li W."/>
            <person name="Munsamy K."/>
            <person name="Piso A."/>
            <person name="Price J.L."/>
            <person name="Sonnekus B."/>
            <person name="Thomas C."/>
            <person name="van der Nest A."/>
            <person name="van Dijk A."/>
            <person name="van Heerden A."/>
            <person name="van Vuuren N."/>
            <person name="Yilmaz N."/>
            <person name="Duong T.A."/>
            <person name="van der Merwe N.A."/>
            <person name="Wingfield M.J."/>
            <person name="Wingfield B.D."/>
        </authorList>
    </citation>
    <scope>NUCLEOTIDE SEQUENCE [LARGE SCALE GENOMIC DNA]</scope>
    <source>
        <strain evidence="2 3">CMW 5346</strain>
    </source>
</reference>
<gene>
    <name evidence="2" type="ORF">Sste5346_001440</name>
</gene>
<dbReference type="Gene3D" id="3.30.565.10">
    <property type="entry name" value="Histidine kinase-like ATPase, C-terminal domain"/>
    <property type="match status" value="1"/>
</dbReference>
<accession>A0ABR3ZQK8</accession>
<dbReference type="Proteomes" id="UP001583186">
    <property type="component" value="Unassembled WGS sequence"/>
</dbReference>
<evidence type="ECO:0000256" key="1">
    <source>
        <dbReference type="SAM" id="MobiDB-lite"/>
    </source>
</evidence>
<dbReference type="PANTHER" id="PTHR32387:SF0">
    <property type="entry name" value="PROTEIN NO VEIN"/>
    <property type="match status" value="1"/>
</dbReference>
<organism evidence="2 3">
    <name type="scientific">Sporothrix stenoceras</name>
    <dbReference type="NCBI Taxonomy" id="5173"/>
    <lineage>
        <taxon>Eukaryota</taxon>
        <taxon>Fungi</taxon>
        <taxon>Dikarya</taxon>
        <taxon>Ascomycota</taxon>
        <taxon>Pezizomycotina</taxon>
        <taxon>Sordariomycetes</taxon>
        <taxon>Sordariomycetidae</taxon>
        <taxon>Ophiostomatales</taxon>
        <taxon>Ophiostomataceae</taxon>
        <taxon>Sporothrix</taxon>
    </lineage>
</organism>
<feature type="compositionally biased region" description="Acidic residues" evidence="1">
    <location>
        <begin position="1099"/>
        <end position="1132"/>
    </location>
</feature>
<evidence type="ECO:0008006" key="4">
    <source>
        <dbReference type="Google" id="ProtNLM"/>
    </source>
</evidence>